<proteinExistence type="inferred from homology"/>
<dbReference type="InterPro" id="IPR050179">
    <property type="entry name" value="Trans_hexapeptide_repeat"/>
</dbReference>
<dbReference type="EMBL" id="FO203522">
    <property type="protein sequence ID" value="CCO23208.1"/>
    <property type="molecule type" value="Genomic_DNA"/>
</dbReference>
<dbReference type="HOGENOM" id="CLU_049865_1_0_7"/>
<evidence type="ECO:0000313" key="6">
    <source>
        <dbReference type="Proteomes" id="UP000010808"/>
    </source>
</evidence>
<evidence type="ECO:0000256" key="1">
    <source>
        <dbReference type="ARBA" id="ARBA00007274"/>
    </source>
</evidence>
<keyword evidence="3" id="KW-0677">Repeat</keyword>
<dbReference type="PANTHER" id="PTHR43300">
    <property type="entry name" value="ACETYLTRANSFERASE"/>
    <property type="match status" value="1"/>
</dbReference>
<comment type="similarity">
    <text evidence="1">Belongs to the transferase hexapeptide repeat family.</text>
</comment>
<dbReference type="eggNOG" id="COG1044">
    <property type="taxonomic scope" value="Bacteria"/>
</dbReference>
<evidence type="ECO:0000256" key="2">
    <source>
        <dbReference type="ARBA" id="ARBA00022679"/>
    </source>
</evidence>
<gene>
    <name evidence="5" type="ORF">DESAM_20921</name>
</gene>
<dbReference type="Gene3D" id="2.160.10.10">
    <property type="entry name" value="Hexapeptide repeat proteins"/>
    <property type="match status" value="1"/>
</dbReference>
<dbReference type="InterPro" id="IPR018357">
    <property type="entry name" value="Hexapep_transf_CS"/>
</dbReference>
<dbReference type="RefSeq" id="WP_015335813.1">
    <property type="nucleotide sequence ID" value="NC_020055.1"/>
</dbReference>
<dbReference type="PATRIC" id="fig|1121451.3.peg.1190"/>
<dbReference type="GO" id="GO:0016746">
    <property type="term" value="F:acyltransferase activity"/>
    <property type="evidence" value="ECO:0007669"/>
    <property type="project" value="UniProtKB-KW"/>
</dbReference>
<dbReference type="EC" id="2.3.1.-" evidence="5"/>
<dbReference type="AlphaFoldDB" id="L0R8W8"/>
<dbReference type="Pfam" id="PF00132">
    <property type="entry name" value="Hexapep"/>
    <property type="match status" value="2"/>
</dbReference>
<keyword evidence="2 5" id="KW-0808">Transferase</keyword>
<dbReference type="InterPro" id="IPR011004">
    <property type="entry name" value="Trimer_LpxA-like_sf"/>
</dbReference>
<evidence type="ECO:0000256" key="3">
    <source>
        <dbReference type="ARBA" id="ARBA00022737"/>
    </source>
</evidence>
<dbReference type="Proteomes" id="UP000010808">
    <property type="component" value="Chromosome"/>
</dbReference>
<protein>
    <submittedName>
        <fullName evidence="5">Putative UDP-3-O-acylglucosamine N-acyltransferase</fullName>
        <ecNumber evidence="5">2.3.1.-</ecNumber>
    </submittedName>
</protein>
<name>L0R8W8_9BACT</name>
<keyword evidence="6" id="KW-1185">Reference proteome</keyword>
<evidence type="ECO:0000313" key="5">
    <source>
        <dbReference type="EMBL" id="CCO23208.1"/>
    </source>
</evidence>
<dbReference type="SUPFAM" id="SSF51161">
    <property type="entry name" value="Trimeric LpxA-like enzymes"/>
    <property type="match status" value="1"/>
</dbReference>
<sequence>MLISKIGKEFGFDVVNDQKIDNLKLLFQNKTNSLVFINNCNLLRSVLDNTNIKVIIAPPDCTRPATKKVELIKAKDPKTKFFEIHDFLLKKTNFYFKKTKSNISEKATVSERAAISPFNVTIEGGAVIEDFVTIEANVHIKADSHIKSGAYIGGDGLFVIDYNGTKKIVPHGGSVFISEGAVIGPNTVIDKGLFKDTTFVGKNTVIDSLVRIAHNSSIGDNCVIAGNTSISGSTIIHDNVYIEPNATIGAKIVIGNHAQVGTGTVVIEDIPEGRHVIGRSVGHIPVIK</sequence>
<keyword evidence="4 5" id="KW-0012">Acyltransferase</keyword>
<organism evidence="5 6">
    <name type="scientific">Maridesulfovibrio hydrothermalis AM13 = DSM 14728</name>
    <dbReference type="NCBI Taxonomy" id="1121451"/>
    <lineage>
        <taxon>Bacteria</taxon>
        <taxon>Pseudomonadati</taxon>
        <taxon>Thermodesulfobacteriota</taxon>
        <taxon>Desulfovibrionia</taxon>
        <taxon>Desulfovibrionales</taxon>
        <taxon>Desulfovibrionaceae</taxon>
        <taxon>Maridesulfovibrio</taxon>
    </lineage>
</organism>
<dbReference type="PROSITE" id="PS00101">
    <property type="entry name" value="HEXAPEP_TRANSFERASES"/>
    <property type="match status" value="1"/>
</dbReference>
<evidence type="ECO:0000256" key="4">
    <source>
        <dbReference type="ARBA" id="ARBA00023315"/>
    </source>
</evidence>
<accession>L0R8W8</accession>
<dbReference type="OrthoDB" id="9782091at2"/>
<dbReference type="InterPro" id="IPR001451">
    <property type="entry name" value="Hexapep"/>
</dbReference>
<dbReference type="STRING" id="1121451.DESAM_20921"/>
<dbReference type="KEGG" id="dhy:DESAM_20921"/>
<reference evidence="5 6" key="1">
    <citation type="submission" date="2012-10" db="EMBL/GenBank/DDBJ databases">
        <authorList>
            <person name="Genoscope - CEA"/>
        </authorList>
    </citation>
    <scope>NUCLEOTIDE SEQUENCE [LARGE SCALE GENOMIC DNA]</scope>
    <source>
        <strain evidence="6">AM13 / DSM 14728</strain>
    </source>
</reference>